<dbReference type="UniPathway" id="UPA00109">
    <property type="reaction ID" value="UER00188"/>
</dbReference>
<dbReference type="InterPro" id="IPR015793">
    <property type="entry name" value="Pyrv_Knase_brl"/>
</dbReference>
<evidence type="ECO:0000256" key="1">
    <source>
        <dbReference type="ARBA" id="ARBA00001958"/>
    </source>
</evidence>
<dbReference type="InterPro" id="IPR001697">
    <property type="entry name" value="Pyr_Knase"/>
</dbReference>
<dbReference type="Proteomes" id="UP000187209">
    <property type="component" value="Unassembled WGS sequence"/>
</dbReference>
<evidence type="ECO:0000313" key="17">
    <source>
        <dbReference type="Proteomes" id="UP000187209"/>
    </source>
</evidence>
<comment type="catalytic activity">
    <reaction evidence="13">
        <text>pyruvate + ATP = phosphoenolpyruvate + ADP + H(+)</text>
        <dbReference type="Rhea" id="RHEA:18157"/>
        <dbReference type="ChEBI" id="CHEBI:15361"/>
        <dbReference type="ChEBI" id="CHEBI:15378"/>
        <dbReference type="ChEBI" id="CHEBI:30616"/>
        <dbReference type="ChEBI" id="CHEBI:58702"/>
        <dbReference type="ChEBI" id="CHEBI:456216"/>
        <dbReference type="EC" id="2.7.1.40"/>
    </reaction>
</comment>
<evidence type="ECO:0000313" key="16">
    <source>
        <dbReference type="EMBL" id="OMJ80954.1"/>
    </source>
</evidence>
<dbReference type="GO" id="GO:0005524">
    <property type="term" value="F:ATP binding"/>
    <property type="evidence" value="ECO:0007669"/>
    <property type="project" value="UniProtKB-KW"/>
</dbReference>
<dbReference type="InterPro" id="IPR015795">
    <property type="entry name" value="Pyrv_Knase_C"/>
</dbReference>
<sequence>MYRVESNKLTRIVFTLEEDALMYEDSIIEEMIRCGMDMVRIELLTSHYKSFSTLIQKLYSIAQSMNSVISIILEVPSNYRVALGSGDVNVEKGEIVLLIVGESPTPDIEEEYRECLRLNVVAADLKNGETIWFGDEVTGEILSFTDEWVLVKILESGTIYNKSRVKINGQCKLSDGISEKQLENIKFAGSSGVDFVAFSFSSKNYEEEIQTLNSYMTDSAKIICRIEECIDPTALGAIINSTQGVLVARYPMGSEMPIEKICTYQKEIVKKCNERAKPVLISGHVLGSLRNLPYPLRADACDVYNGVIDGVDGFVLSSGVLGENCWRNTLEMLKNILKTAEGEIDHVDCFKKIWINSKPGVCESLASNAVKTAIELSASFIVVLGESGEMSRLLAKYRPPIPIINVSPTSKMAQQALIHRGTIPVIDKVSGYEEAVKWAHGHLKGTIVIVTDSASCNQLIGITCVESLKS</sequence>
<evidence type="ECO:0000256" key="4">
    <source>
        <dbReference type="ARBA" id="ARBA00012142"/>
    </source>
</evidence>
<reference evidence="16 17" key="1">
    <citation type="submission" date="2016-11" db="EMBL/GenBank/DDBJ databases">
        <title>The macronuclear genome of Stentor coeruleus: a giant cell with tiny introns.</title>
        <authorList>
            <person name="Slabodnick M."/>
            <person name="Ruby J.G."/>
            <person name="Reiff S.B."/>
            <person name="Swart E.C."/>
            <person name="Gosai S."/>
            <person name="Prabakaran S."/>
            <person name="Witkowska E."/>
            <person name="Larue G.E."/>
            <person name="Fisher S."/>
            <person name="Freeman R.M."/>
            <person name="Gunawardena J."/>
            <person name="Chu W."/>
            <person name="Stover N.A."/>
            <person name="Gregory B.D."/>
            <person name="Nowacki M."/>
            <person name="Derisi J."/>
            <person name="Roy S.W."/>
            <person name="Marshall W.F."/>
            <person name="Sood P."/>
        </authorList>
    </citation>
    <scope>NUCLEOTIDE SEQUENCE [LARGE SCALE GENOMIC DNA]</scope>
    <source>
        <strain evidence="16">WM001</strain>
    </source>
</reference>
<feature type="domain" description="Pyruvate kinase barrel" evidence="14">
    <location>
        <begin position="9"/>
        <end position="318"/>
    </location>
</feature>
<dbReference type="GO" id="GO:0016301">
    <property type="term" value="F:kinase activity"/>
    <property type="evidence" value="ECO:0007669"/>
    <property type="project" value="UniProtKB-KW"/>
</dbReference>
<keyword evidence="12" id="KW-0670">Pyruvate</keyword>
<evidence type="ECO:0000256" key="10">
    <source>
        <dbReference type="ARBA" id="ARBA00022842"/>
    </source>
</evidence>
<dbReference type="Pfam" id="PF00224">
    <property type="entry name" value="PK"/>
    <property type="match status" value="1"/>
</dbReference>
<dbReference type="EC" id="2.7.1.40" evidence="4 13"/>
<dbReference type="InterPro" id="IPR015813">
    <property type="entry name" value="Pyrv/PenolPyrv_kinase-like_dom"/>
</dbReference>
<dbReference type="OrthoDB" id="108365at2759"/>
<dbReference type="EMBL" id="MPUH01000400">
    <property type="protein sequence ID" value="OMJ80954.1"/>
    <property type="molecule type" value="Genomic_DNA"/>
</dbReference>
<dbReference type="GO" id="GO:0000287">
    <property type="term" value="F:magnesium ion binding"/>
    <property type="evidence" value="ECO:0007669"/>
    <property type="project" value="InterPro"/>
</dbReference>
<evidence type="ECO:0000259" key="15">
    <source>
        <dbReference type="Pfam" id="PF02887"/>
    </source>
</evidence>
<keyword evidence="8 13" id="KW-0418">Kinase</keyword>
<keyword evidence="5 13" id="KW-0808">Transferase</keyword>
<keyword evidence="17" id="KW-1185">Reference proteome</keyword>
<dbReference type="AlphaFoldDB" id="A0A1R2BW08"/>
<keyword evidence="9" id="KW-0067">ATP-binding</keyword>
<gene>
    <name evidence="16" type="ORF">SteCoe_18660</name>
</gene>
<dbReference type="PANTHER" id="PTHR11817">
    <property type="entry name" value="PYRUVATE KINASE"/>
    <property type="match status" value="1"/>
</dbReference>
<dbReference type="Gene3D" id="3.20.20.60">
    <property type="entry name" value="Phosphoenolpyruvate-binding domains"/>
    <property type="match status" value="1"/>
</dbReference>
<dbReference type="PRINTS" id="PR01050">
    <property type="entry name" value="PYRUVTKNASE"/>
</dbReference>
<accession>A0A1R2BW08</accession>
<dbReference type="GO" id="GO:0030955">
    <property type="term" value="F:potassium ion binding"/>
    <property type="evidence" value="ECO:0007669"/>
    <property type="project" value="InterPro"/>
</dbReference>
<keyword evidence="7" id="KW-0547">Nucleotide-binding</keyword>
<keyword evidence="10 13" id="KW-0460">Magnesium</keyword>
<feature type="domain" description="Pyruvate kinase C-terminal" evidence="15">
    <location>
        <begin position="363"/>
        <end position="444"/>
    </location>
</feature>
<dbReference type="InterPro" id="IPR015806">
    <property type="entry name" value="Pyrv_Knase_insert_dom_sf"/>
</dbReference>
<evidence type="ECO:0000256" key="12">
    <source>
        <dbReference type="ARBA" id="ARBA00023317"/>
    </source>
</evidence>
<dbReference type="Gene3D" id="2.40.33.10">
    <property type="entry name" value="PK beta-barrel domain-like"/>
    <property type="match status" value="1"/>
</dbReference>
<dbReference type="InterPro" id="IPR040442">
    <property type="entry name" value="Pyrv_kinase-like_dom_sf"/>
</dbReference>
<evidence type="ECO:0000256" key="5">
    <source>
        <dbReference type="ARBA" id="ARBA00022679"/>
    </source>
</evidence>
<evidence type="ECO:0000256" key="7">
    <source>
        <dbReference type="ARBA" id="ARBA00022741"/>
    </source>
</evidence>
<dbReference type="SUPFAM" id="SSF52935">
    <property type="entry name" value="PK C-terminal domain-like"/>
    <property type="match status" value="1"/>
</dbReference>
<evidence type="ECO:0000259" key="14">
    <source>
        <dbReference type="Pfam" id="PF00224"/>
    </source>
</evidence>
<evidence type="ECO:0000256" key="8">
    <source>
        <dbReference type="ARBA" id="ARBA00022777"/>
    </source>
</evidence>
<dbReference type="Gene3D" id="3.40.1380.20">
    <property type="entry name" value="Pyruvate kinase, C-terminal domain"/>
    <property type="match status" value="1"/>
</dbReference>
<comment type="similarity">
    <text evidence="3 13">Belongs to the pyruvate kinase family.</text>
</comment>
<evidence type="ECO:0000256" key="13">
    <source>
        <dbReference type="RuleBase" id="RU000504"/>
    </source>
</evidence>
<protein>
    <recommendedName>
        <fullName evidence="4 13">Pyruvate kinase</fullName>
        <ecNumber evidence="4 13">2.7.1.40</ecNumber>
    </recommendedName>
</protein>
<dbReference type="Pfam" id="PF02887">
    <property type="entry name" value="PK_C"/>
    <property type="match status" value="1"/>
</dbReference>
<comment type="cofactor">
    <cofactor evidence="1">
        <name>K(+)</name>
        <dbReference type="ChEBI" id="CHEBI:29103"/>
    </cofactor>
</comment>
<keyword evidence="11 13" id="KW-0324">Glycolysis</keyword>
<dbReference type="SUPFAM" id="SSF51621">
    <property type="entry name" value="Phosphoenolpyruvate/pyruvate domain"/>
    <property type="match status" value="1"/>
</dbReference>
<keyword evidence="6" id="KW-0479">Metal-binding</keyword>
<evidence type="ECO:0000256" key="6">
    <source>
        <dbReference type="ARBA" id="ARBA00022723"/>
    </source>
</evidence>
<evidence type="ECO:0000256" key="11">
    <source>
        <dbReference type="ARBA" id="ARBA00023152"/>
    </source>
</evidence>
<comment type="pathway">
    <text evidence="2 13">Carbohydrate degradation; glycolysis; pyruvate from D-glyceraldehyde 3-phosphate: step 5/5.</text>
</comment>
<proteinExistence type="inferred from homology"/>
<evidence type="ECO:0000256" key="3">
    <source>
        <dbReference type="ARBA" id="ARBA00008663"/>
    </source>
</evidence>
<name>A0A1R2BW08_9CILI</name>
<dbReference type="GO" id="GO:0004743">
    <property type="term" value="F:pyruvate kinase activity"/>
    <property type="evidence" value="ECO:0007669"/>
    <property type="project" value="UniProtKB-EC"/>
</dbReference>
<dbReference type="InterPro" id="IPR036918">
    <property type="entry name" value="Pyrv_Knase_C_sf"/>
</dbReference>
<evidence type="ECO:0000256" key="9">
    <source>
        <dbReference type="ARBA" id="ARBA00022840"/>
    </source>
</evidence>
<evidence type="ECO:0000256" key="2">
    <source>
        <dbReference type="ARBA" id="ARBA00004997"/>
    </source>
</evidence>
<organism evidence="16 17">
    <name type="scientific">Stentor coeruleus</name>
    <dbReference type="NCBI Taxonomy" id="5963"/>
    <lineage>
        <taxon>Eukaryota</taxon>
        <taxon>Sar</taxon>
        <taxon>Alveolata</taxon>
        <taxon>Ciliophora</taxon>
        <taxon>Postciliodesmatophora</taxon>
        <taxon>Heterotrichea</taxon>
        <taxon>Heterotrichida</taxon>
        <taxon>Stentoridae</taxon>
        <taxon>Stentor</taxon>
    </lineage>
</organism>
<comment type="caution">
    <text evidence="16">The sequence shown here is derived from an EMBL/GenBank/DDBJ whole genome shotgun (WGS) entry which is preliminary data.</text>
</comment>